<accession>A0ABU6EAN8</accession>
<reference evidence="1 2" key="1">
    <citation type="submission" date="2022-04" db="EMBL/GenBank/DDBJ databases">
        <title>Whole genome surviellance of AMR bacteria from Assam, India: One Health Study.</title>
        <authorList>
            <person name="Mendem S.K."/>
            <person name="Rakshit O."/>
            <person name="Murugesan D."/>
            <person name="Shome R."/>
            <person name="Raisen C."/>
            <person name="Holmes M.A."/>
            <person name="Saikia K."/>
            <person name="Shome B.R."/>
        </authorList>
    </citation>
    <scope>NUCLEOTIDE SEQUENCE [LARGE SCALE GENOMIC DNA]</scope>
    <source>
        <strain evidence="1 2">MGG-11lp</strain>
    </source>
</reference>
<dbReference type="SUPFAM" id="SSF46785">
    <property type="entry name" value="Winged helix' DNA-binding domain"/>
    <property type="match status" value="1"/>
</dbReference>
<dbReference type="InterPro" id="IPR036388">
    <property type="entry name" value="WH-like_DNA-bd_sf"/>
</dbReference>
<dbReference type="RefSeq" id="WP_248163010.1">
    <property type="nucleotide sequence ID" value="NZ_JALLMC010000011.1"/>
</dbReference>
<sequence>MSAELIKQAIISNAATIRNRETFFNAIEKFYENDKALLKLQPTFFKHILNESRFNIILMTCCFIFSGSIKSIKDIKNYCEINSISSQNSIIAVISLLKASGRIDTERDSDDRRNVKLVITQKGLKDLKSYIYTVIAPLKNLHPEYNFNMEAIASKSFLQDFFYGVSVPLLKGVTYKQINTKINYYIDKDGGRSLLLYLYMKSAFNNMQINSTINQLAFEISVSRTQVLRLVNSLEKDGYIKDISKKDITVNQNLIDLVEDYMSIYFSYIEYYLFSSADLRRILIEKNTNSGKNTVYNNLYYLRKA</sequence>
<comment type="caution">
    <text evidence="1">The sequence shown here is derived from an EMBL/GenBank/DDBJ whole genome shotgun (WGS) entry which is preliminary data.</text>
</comment>
<dbReference type="InterPro" id="IPR036390">
    <property type="entry name" value="WH_DNA-bd_sf"/>
</dbReference>
<evidence type="ECO:0000313" key="1">
    <source>
        <dbReference type="EMBL" id="MEB6412267.1"/>
    </source>
</evidence>
<protein>
    <recommendedName>
        <fullName evidence="3">MarR family transcriptional regulator</fullName>
    </recommendedName>
</protein>
<gene>
    <name evidence="1" type="ORF">MXM28_21595</name>
</gene>
<evidence type="ECO:0008006" key="3">
    <source>
        <dbReference type="Google" id="ProtNLM"/>
    </source>
</evidence>
<organism evidence="1 2">
    <name type="scientific">Enterobacter vonholyi</name>
    <dbReference type="NCBI Taxonomy" id="2797505"/>
    <lineage>
        <taxon>Bacteria</taxon>
        <taxon>Pseudomonadati</taxon>
        <taxon>Pseudomonadota</taxon>
        <taxon>Gammaproteobacteria</taxon>
        <taxon>Enterobacterales</taxon>
        <taxon>Enterobacteriaceae</taxon>
        <taxon>Enterobacter</taxon>
    </lineage>
</organism>
<proteinExistence type="predicted"/>
<keyword evidence="2" id="KW-1185">Reference proteome</keyword>
<name>A0ABU6EAN8_9ENTR</name>
<evidence type="ECO:0000313" key="2">
    <source>
        <dbReference type="Proteomes" id="UP001306510"/>
    </source>
</evidence>
<dbReference type="Gene3D" id="1.10.10.10">
    <property type="entry name" value="Winged helix-like DNA-binding domain superfamily/Winged helix DNA-binding domain"/>
    <property type="match status" value="1"/>
</dbReference>
<dbReference type="EMBL" id="JALLMC010000011">
    <property type="protein sequence ID" value="MEB6412267.1"/>
    <property type="molecule type" value="Genomic_DNA"/>
</dbReference>
<dbReference type="Proteomes" id="UP001306510">
    <property type="component" value="Unassembled WGS sequence"/>
</dbReference>